<proteinExistence type="predicted"/>
<evidence type="ECO:0000313" key="2">
    <source>
        <dbReference type="EMBL" id="MBM7637038.1"/>
    </source>
</evidence>
<dbReference type="PANTHER" id="PTHR37038:SF13">
    <property type="entry name" value="HTH CRO_C1-TYPE DOMAIN-CONTAINING PROTEIN"/>
    <property type="match status" value="1"/>
</dbReference>
<keyword evidence="3" id="KW-1185">Reference proteome</keyword>
<dbReference type="InterPro" id="IPR010982">
    <property type="entry name" value="Lambda_DNA-bd_dom_sf"/>
</dbReference>
<evidence type="ECO:0000313" key="3">
    <source>
        <dbReference type="Proteomes" id="UP000809081"/>
    </source>
</evidence>
<dbReference type="Pfam" id="PF01381">
    <property type="entry name" value="HTH_3"/>
    <property type="match status" value="1"/>
</dbReference>
<accession>A0ABS2PNM5</accession>
<dbReference type="InterPro" id="IPR011990">
    <property type="entry name" value="TPR-like_helical_dom_sf"/>
</dbReference>
<dbReference type="RefSeq" id="WP_205017891.1">
    <property type="nucleotide sequence ID" value="NZ_JAFBEI010000053.1"/>
</dbReference>
<dbReference type="Pfam" id="PF21259">
    <property type="entry name" value="Rgg_C"/>
    <property type="match status" value="1"/>
</dbReference>
<reference evidence="2 3" key="1">
    <citation type="submission" date="2021-01" db="EMBL/GenBank/DDBJ databases">
        <title>Genomic Encyclopedia of Type Strains, Phase IV (KMG-IV): sequencing the most valuable type-strain genomes for metagenomic binning, comparative biology and taxonomic classification.</title>
        <authorList>
            <person name="Goeker M."/>
        </authorList>
    </citation>
    <scope>NUCLEOTIDE SEQUENCE [LARGE SCALE GENOMIC DNA]</scope>
    <source>
        <strain evidence="2 3">DSM 27513</strain>
    </source>
</reference>
<feature type="domain" description="HTH cro/C1-type" evidence="1">
    <location>
        <begin position="10"/>
        <end position="62"/>
    </location>
</feature>
<gene>
    <name evidence="2" type="ORF">JOC31_001868</name>
</gene>
<name>A0ABS2PNM5_9STRE</name>
<dbReference type="InterPro" id="IPR053163">
    <property type="entry name" value="HTH-type_regulator_Rgg"/>
</dbReference>
<organism evidence="2 3">
    <name type="scientific">Streptococcus saliviloxodontae</name>
    <dbReference type="NCBI Taxonomy" id="1349416"/>
    <lineage>
        <taxon>Bacteria</taxon>
        <taxon>Bacillati</taxon>
        <taxon>Bacillota</taxon>
        <taxon>Bacilli</taxon>
        <taxon>Lactobacillales</taxon>
        <taxon>Streptococcaceae</taxon>
        <taxon>Streptococcus</taxon>
    </lineage>
</organism>
<dbReference type="PANTHER" id="PTHR37038">
    <property type="entry name" value="TRANSCRIPTIONAL REGULATOR-RELATED"/>
    <property type="match status" value="1"/>
</dbReference>
<dbReference type="EMBL" id="JAFBEI010000053">
    <property type="protein sequence ID" value="MBM7637038.1"/>
    <property type="molecule type" value="Genomic_DNA"/>
</dbReference>
<dbReference type="Gene3D" id="1.25.40.10">
    <property type="entry name" value="Tetratricopeptide repeat domain"/>
    <property type="match status" value="1"/>
</dbReference>
<evidence type="ECO:0000259" key="1">
    <source>
        <dbReference type="PROSITE" id="PS50943"/>
    </source>
</evidence>
<dbReference type="InterPro" id="IPR001387">
    <property type="entry name" value="Cro/C1-type_HTH"/>
</dbReference>
<dbReference type="Proteomes" id="UP000809081">
    <property type="component" value="Unassembled WGS sequence"/>
</dbReference>
<dbReference type="CDD" id="cd00093">
    <property type="entry name" value="HTH_XRE"/>
    <property type="match status" value="1"/>
</dbReference>
<dbReference type="SMART" id="SM00530">
    <property type="entry name" value="HTH_XRE"/>
    <property type="match status" value="1"/>
</dbReference>
<dbReference type="InterPro" id="IPR010057">
    <property type="entry name" value="Transcription_activator_Rgg_C"/>
</dbReference>
<dbReference type="SUPFAM" id="SSF47413">
    <property type="entry name" value="lambda repressor-like DNA-binding domains"/>
    <property type="match status" value="1"/>
</dbReference>
<sequence length="284" mass="33471">MRWNFGTIYKKIRESKGMTQSQVCGSQLSRTSLAKIEANLRVPSFENMIFLLNQLDMRLEEFEYICDFYNPNERQKILNILNNHNSINDISELENAYELCQNYLKTNHDIPIEHAKQRLELVIQIRKNGLHNSEHSFKRLTKLIWKYLEKQDTWYFSDLQLLNTVLHHFPIDTLPNIVNRILASLEKYENFKNIQDIQIAILFNASTIFLYEGYPTRCEELTKLILNLAKKGKQYDKLALANVRLGICLQNVHLINKGIQLLTLTEEHDLLKQAKKEVDTFLKK</sequence>
<dbReference type="PROSITE" id="PS50943">
    <property type="entry name" value="HTH_CROC1"/>
    <property type="match status" value="1"/>
</dbReference>
<comment type="caution">
    <text evidence="2">The sequence shown here is derived from an EMBL/GenBank/DDBJ whole genome shotgun (WGS) entry which is preliminary data.</text>
</comment>
<protein>
    <submittedName>
        <fullName evidence="2">Transcriptional regulator with XRE-family HTH domain</fullName>
    </submittedName>
</protein>